<feature type="region of interest" description="Disordered" evidence="4">
    <location>
        <begin position="490"/>
        <end position="556"/>
    </location>
</feature>
<keyword evidence="1 3" id="KW-0547">Nucleotide-binding</keyword>
<dbReference type="Pfam" id="PF01504">
    <property type="entry name" value="PIP5K"/>
    <property type="match status" value="1"/>
</dbReference>
<dbReference type="Gene3D" id="3.30.800.10">
    <property type="entry name" value="Phosphatidylinositol Phosphate Kinase II Beta"/>
    <property type="match status" value="1"/>
</dbReference>
<evidence type="ECO:0000259" key="5">
    <source>
        <dbReference type="PROSITE" id="PS51455"/>
    </source>
</evidence>
<dbReference type="SUPFAM" id="SSF56104">
    <property type="entry name" value="SAICAR synthase-like"/>
    <property type="match status" value="1"/>
</dbReference>
<dbReference type="PANTHER" id="PTHR45748:SF7">
    <property type="entry name" value="1-PHOSPHATIDYLINOSITOL 3-PHOSPHATE 5-KINASE-RELATED"/>
    <property type="match status" value="1"/>
</dbReference>
<dbReference type="InterPro" id="IPR002498">
    <property type="entry name" value="PInositol-4-P-4/5-kinase_core"/>
</dbReference>
<dbReference type="GO" id="GO:0000329">
    <property type="term" value="C:fungal-type vacuole membrane"/>
    <property type="evidence" value="ECO:0007669"/>
    <property type="project" value="TreeGrafter"/>
</dbReference>
<organism evidence="6 7">
    <name type="scientific">Collybiopsis confluens</name>
    <dbReference type="NCBI Taxonomy" id="2823264"/>
    <lineage>
        <taxon>Eukaryota</taxon>
        <taxon>Fungi</taxon>
        <taxon>Dikarya</taxon>
        <taxon>Basidiomycota</taxon>
        <taxon>Agaricomycotina</taxon>
        <taxon>Agaricomycetes</taxon>
        <taxon>Agaricomycetidae</taxon>
        <taxon>Agaricales</taxon>
        <taxon>Marasmiineae</taxon>
        <taxon>Omphalotaceae</taxon>
        <taxon>Collybiopsis</taxon>
    </lineage>
</organism>
<dbReference type="GO" id="GO:0000285">
    <property type="term" value="F:1-phosphatidylinositol-3-phosphate 5-kinase activity"/>
    <property type="evidence" value="ECO:0007669"/>
    <property type="project" value="InterPro"/>
</dbReference>
<feature type="region of interest" description="Disordered" evidence="4">
    <location>
        <begin position="1306"/>
        <end position="1346"/>
    </location>
</feature>
<feature type="region of interest" description="Disordered" evidence="4">
    <location>
        <begin position="1143"/>
        <end position="1163"/>
    </location>
</feature>
<dbReference type="PROSITE" id="PS51455">
    <property type="entry name" value="PIPK"/>
    <property type="match status" value="1"/>
</dbReference>
<feature type="compositionally biased region" description="Polar residues" evidence="4">
    <location>
        <begin position="1312"/>
        <end position="1332"/>
    </location>
</feature>
<dbReference type="CDD" id="cd17300">
    <property type="entry name" value="PIPKc_PIKfyve"/>
    <property type="match status" value="1"/>
</dbReference>
<dbReference type="GO" id="GO:0046854">
    <property type="term" value="P:phosphatidylinositol phosphate biosynthetic process"/>
    <property type="evidence" value="ECO:0007669"/>
    <property type="project" value="TreeGrafter"/>
</dbReference>
<keyword evidence="2 3" id="KW-0067">ATP-binding</keyword>
<evidence type="ECO:0000313" key="6">
    <source>
        <dbReference type="EMBL" id="KAF5391679.1"/>
    </source>
</evidence>
<dbReference type="OrthoDB" id="158357at2759"/>
<feature type="compositionally biased region" description="Basic and acidic residues" evidence="4">
    <location>
        <begin position="454"/>
        <end position="467"/>
    </location>
</feature>
<feature type="region of interest" description="Disordered" evidence="4">
    <location>
        <begin position="81"/>
        <end position="127"/>
    </location>
</feature>
<dbReference type="PANTHER" id="PTHR45748">
    <property type="entry name" value="1-PHOSPHATIDYLINOSITOL 3-PHOSPHATE 5-KINASE-RELATED"/>
    <property type="match status" value="1"/>
</dbReference>
<name>A0A8H5HY18_9AGAR</name>
<keyword evidence="3" id="KW-0418">Kinase</keyword>
<dbReference type="GO" id="GO:0010008">
    <property type="term" value="C:endosome membrane"/>
    <property type="evidence" value="ECO:0007669"/>
    <property type="project" value="TreeGrafter"/>
</dbReference>
<comment type="caution">
    <text evidence="6">The sequence shown here is derived from an EMBL/GenBank/DDBJ whole genome shotgun (WGS) entry which is preliminary data.</text>
</comment>
<feature type="compositionally biased region" description="Polar residues" evidence="4">
    <location>
        <begin position="275"/>
        <end position="288"/>
    </location>
</feature>
<keyword evidence="7" id="KW-1185">Reference proteome</keyword>
<feature type="domain" description="PIPK" evidence="5">
    <location>
        <begin position="1384"/>
        <end position="1716"/>
    </location>
</feature>
<dbReference type="SMART" id="SM00330">
    <property type="entry name" value="PIPKc"/>
    <property type="match status" value="1"/>
</dbReference>
<dbReference type="InterPro" id="IPR027484">
    <property type="entry name" value="PInositol-4-P-5-kinase_N"/>
</dbReference>
<evidence type="ECO:0000256" key="3">
    <source>
        <dbReference type="PROSITE-ProRule" id="PRU00781"/>
    </source>
</evidence>
<evidence type="ECO:0000313" key="7">
    <source>
        <dbReference type="Proteomes" id="UP000518752"/>
    </source>
</evidence>
<evidence type="ECO:0000256" key="1">
    <source>
        <dbReference type="ARBA" id="ARBA00022741"/>
    </source>
</evidence>
<proteinExistence type="predicted"/>
<reference evidence="6 7" key="1">
    <citation type="journal article" date="2020" name="ISME J.">
        <title>Uncovering the hidden diversity of litter-decomposition mechanisms in mushroom-forming fungi.</title>
        <authorList>
            <person name="Floudas D."/>
            <person name="Bentzer J."/>
            <person name="Ahren D."/>
            <person name="Johansson T."/>
            <person name="Persson P."/>
            <person name="Tunlid A."/>
        </authorList>
    </citation>
    <scope>NUCLEOTIDE SEQUENCE [LARGE SCALE GENOMIC DNA]</scope>
    <source>
        <strain evidence="6 7">CBS 406.79</strain>
    </source>
</reference>
<dbReference type="Proteomes" id="UP000518752">
    <property type="component" value="Unassembled WGS sequence"/>
</dbReference>
<feature type="compositionally biased region" description="Acidic residues" evidence="4">
    <location>
        <begin position="897"/>
        <end position="906"/>
    </location>
</feature>
<feature type="region of interest" description="Disordered" evidence="4">
    <location>
        <begin position="272"/>
        <end position="309"/>
    </location>
</feature>
<feature type="compositionally biased region" description="Low complexity" evidence="4">
    <location>
        <begin position="111"/>
        <end position="127"/>
    </location>
</feature>
<evidence type="ECO:0000256" key="2">
    <source>
        <dbReference type="ARBA" id="ARBA00022840"/>
    </source>
</evidence>
<feature type="compositionally biased region" description="Low complexity" evidence="4">
    <location>
        <begin position="941"/>
        <end position="954"/>
    </location>
</feature>
<feature type="region of interest" description="Disordered" evidence="4">
    <location>
        <begin position="1"/>
        <end position="22"/>
    </location>
</feature>
<feature type="compositionally biased region" description="Polar residues" evidence="4">
    <location>
        <begin position="962"/>
        <end position="978"/>
    </location>
</feature>
<keyword evidence="3" id="KW-0808">Transferase</keyword>
<feature type="region of interest" description="Disordered" evidence="4">
    <location>
        <begin position="888"/>
        <end position="978"/>
    </location>
</feature>
<feature type="compositionally biased region" description="Low complexity" evidence="4">
    <location>
        <begin position="522"/>
        <end position="537"/>
    </location>
</feature>
<protein>
    <recommendedName>
        <fullName evidence="5">PIPK domain-containing protein</fullName>
    </recommendedName>
</protein>
<sequence length="1749" mass="190603">MAVKKPLPSLPMPEVSSPLSTPAHQHRAQFIRFIWSELINKSEKNLDLEECALILEDALDDLGSSVVQGNWLNAIRRGRAERGKHSVESNPSMAAAALSSTTGNTEETPDSGSASSSAGSEKPSASNAAKLDQLNQLLADQDGSSRTVMQAAHLLLSLAPLGSQIRESDLPNVPTSFGCTFRSGSFILPDNPDTLDDILYGFQEWNSSTSSVHFVGGTFFIKGLPSPQLQRAFAKVLKLSIYVHLSLLLEQQLLADFHVPLTFPRPRVRVHSHHSISNGSSQPLSPTSPHEYKSNLSSNHSNKSRNKTSLIPNGIISFFSKRSLTRTTSLRDGPGRSSLDMGFSFPSVGEEAPLLPSTDGGPGRFRRFSFLSPQPQPQKEMPAIPSTPFSTTLARIQEQKSILSTSAGVIFDPPTLLVRLSEREKEHSDFKVFLKGDEKIALNSLLGWGTVESHATDTEKEKEKGNKGENMTGIHGFLNQQEISMLVSTHIPVPDAGPGAIESRESSGSGEDVSPVPSREPSSTSQASYSSESSTAANKLPQRPTNANVSSSKTHTSCQQPQWMLYRYYTGSSDDRCVEDRCLGNVITGWVDEADTPCSRVRPVQPLPDSPKGGIVRIVGSAPSREKRCEVSIGKHERRFIHGGVRISAKTNWPDPPLSDHTTVKGIAGISDGRSTAKPDLTVGLRVVTVWESCSICGASTEKTSLSDGAYLFSFAKYLELLIYSPLFCKLSSRLCEHTSPSSSSPSSSSNALKGNLPSERFNIVRHFSAVSCNEQRGGVGAGAVTISKEYSVSFKIDPVEDIFEVRVPRLQISPLGLSLRGVGSASANPTPPKLDVEVAEGYHQNKEEEDKKKLRREIRAWWEGVADHMDLLEEKFSTEDQVSIRKALPRLPSTDDAYDPFDNTELESHPTPKAKISGLPKTSTPTAMAASQDYFRDKLSSTSTTESTSSSTISEDDTLTPTPSRTLQPSTSASSFNSELSVPASLASSSTSSSASSVHSVNDGPPVDPLKLLSHLRQAFHRTEQTLYTQLSRTPSSSLNDVRRAFLSAARGAERRLVAWQTKHIGDKKKKSKVKDGKSELTRLNPSETLRRAEPEWWNKACHVVPDGNIIIREDDWGSIIAFTLSTPDYHRELALMSITRTGSTTDSQPEPPNSSLPPSTSASSFFSAATAVGYKLFRTSALVQPDPDQEDVIWHEPEAYSAVISRKEHPRDPTSLLSLREVLRHKSPDANILSGSRFASLGSSTSRMLSGGGGRPTMMNVAPPSAWAKPDVQVSRQEVEGVVASGLPGDRESIQHMLHELDTVEAGTESRPSSSLAGSYPWSTSQASTIKRSRAPSAMSDGSLVSDDAASVANSVTDGNEDPVSIAVPSTPPPQDAGHIVDVKSSLSSLTSGITSAMRLVLPASPIPQPLSATSNRHHGLLSADANLVTIDKRPHIKYDWTIGKRLKFSCTVYFAKQFDDLRKRCGVDSNFLDSLSRSANWSADGGKSKSNFWKTSDDRFIIKTLVNAWNVADLQVLIELGPSYFRYMDSTASKATVLAKLTGFYTVEIRNLESGAVQSKADLLVMENLFYDQKIHKTFDLKGVQGRKVKAGNNATGQTSTKTLFDGDWVEGQQQTLTFVRPHSKAVLREALKSDADFLSKSNIMDYSLLLGVDTERKQMTCGLVDTIGSFTFAKTLEYKAKQGLNSGSGKEVTVMPPAEYQERFLNSLEKYFVACPDKWSRPLNSPKNHQPRFPSQCFMIFFIGF</sequence>
<dbReference type="Gene3D" id="3.30.810.10">
    <property type="entry name" value="2-Layer Sandwich"/>
    <property type="match status" value="1"/>
</dbReference>
<dbReference type="GO" id="GO:0005524">
    <property type="term" value="F:ATP binding"/>
    <property type="evidence" value="ECO:0007669"/>
    <property type="project" value="UniProtKB-UniRule"/>
</dbReference>
<evidence type="ECO:0000256" key="4">
    <source>
        <dbReference type="SAM" id="MobiDB-lite"/>
    </source>
</evidence>
<gene>
    <name evidence="6" type="ORF">D9757_002352</name>
</gene>
<feature type="region of interest" description="Disordered" evidence="4">
    <location>
        <begin position="453"/>
        <end position="472"/>
    </location>
</feature>
<accession>A0A8H5HY18</accession>
<dbReference type="InterPro" id="IPR027483">
    <property type="entry name" value="PInositol-4-P-4/5-kinase_C_sf"/>
</dbReference>
<dbReference type="InterPro" id="IPR044769">
    <property type="entry name" value="PIKfyve_PIPKc"/>
</dbReference>
<dbReference type="EMBL" id="JAACJN010000009">
    <property type="protein sequence ID" value="KAF5391679.1"/>
    <property type="molecule type" value="Genomic_DNA"/>
</dbReference>
<feature type="compositionally biased region" description="Polar residues" evidence="4">
    <location>
        <begin position="543"/>
        <end position="556"/>
    </location>
</feature>
<feature type="compositionally biased region" description="Polar residues" evidence="4">
    <location>
        <begin position="88"/>
        <end position="106"/>
    </location>
</feature>